<dbReference type="OrthoDB" id="5420310at2"/>
<evidence type="ECO:0000313" key="2">
    <source>
        <dbReference type="Proteomes" id="UP000682111"/>
    </source>
</evidence>
<proteinExistence type="predicted"/>
<gene>
    <name evidence="1" type="ORF">J27TS8_18100</name>
</gene>
<dbReference type="Proteomes" id="UP000682111">
    <property type="component" value="Unassembled WGS sequence"/>
</dbReference>
<protein>
    <recommendedName>
        <fullName evidence="3">DUF523 domain-containing protein</fullName>
    </recommendedName>
</protein>
<dbReference type="RefSeq" id="WP_095313413.1">
    <property type="nucleotide sequence ID" value="NZ_BORC01000002.1"/>
</dbReference>
<sequence length="155" mass="17961">MQRSKKILLSSHCILNQNTVIDDEARALGAIPSALRWIEKKGVGVLQLPCPEFTFLGLDRPSMTYEEYNNEEYRTHCRKILLPIIEQLKEYTCAGYEIVGSLAIQSSPSCDPTRGVYMEELHRLLKKHNIHLQTQWYLPNDEIPVFDGEKHYLRT</sequence>
<evidence type="ECO:0000313" key="1">
    <source>
        <dbReference type="EMBL" id="GIN61817.1"/>
    </source>
</evidence>
<keyword evidence="2" id="KW-1185">Reference proteome</keyword>
<comment type="caution">
    <text evidence="1">The sequence shown here is derived from an EMBL/GenBank/DDBJ whole genome shotgun (WGS) entry which is preliminary data.</text>
</comment>
<dbReference type="NCBIfam" id="NF045597">
    <property type="entry name" value="TudS_rel_CD3072"/>
    <property type="match status" value="1"/>
</dbReference>
<name>A0A919WHG3_9BACI</name>
<dbReference type="AlphaFoldDB" id="A0A919WHG3"/>
<dbReference type="EMBL" id="BORC01000002">
    <property type="protein sequence ID" value="GIN61817.1"/>
    <property type="molecule type" value="Genomic_DNA"/>
</dbReference>
<organism evidence="1 2">
    <name type="scientific">Robertmurraya siralis</name>
    <dbReference type="NCBI Taxonomy" id="77777"/>
    <lineage>
        <taxon>Bacteria</taxon>
        <taxon>Bacillati</taxon>
        <taxon>Bacillota</taxon>
        <taxon>Bacilli</taxon>
        <taxon>Bacillales</taxon>
        <taxon>Bacillaceae</taxon>
        <taxon>Robertmurraya</taxon>
    </lineage>
</organism>
<dbReference type="InterPro" id="IPR054648">
    <property type="entry name" value="TudS-rel"/>
</dbReference>
<reference evidence="1" key="1">
    <citation type="submission" date="2021-03" db="EMBL/GenBank/DDBJ databases">
        <title>Antimicrobial resistance genes in bacteria isolated from Japanese honey, and their potential for conferring macrolide and lincosamide resistance in the American foulbrood pathogen Paenibacillus larvae.</title>
        <authorList>
            <person name="Okamoto M."/>
            <person name="Kumagai M."/>
            <person name="Kanamori H."/>
            <person name="Takamatsu D."/>
        </authorList>
    </citation>
    <scope>NUCLEOTIDE SEQUENCE</scope>
    <source>
        <strain evidence="1">J27TS8</strain>
    </source>
</reference>
<accession>A0A919WHG3</accession>
<evidence type="ECO:0008006" key="3">
    <source>
        <dbReference type="Google" id="ProtNLM"/>
    </source>
</evidence>